<dbReference type="SUPFAM" id="SSF57756">
    <property type="entry name" value="Retrovirus zinc finger-like domains"/>
    <property type="match status" value="1"/>
</dbReference>
<reference evidence="4" key="1">
    <citation type="submission" date="2025-08" db="UniProtKB">
        <authorList>
            <consortium name="RefSeq"/>
        </authorList>
    </citation>
    <scope>IDENTIFICATION</scope>
    <source>
        <tissue evidence="4">Leaves</tissue>
    </source>
</reference>
<dbReference type="Gene3D" id="1.10.340.70">
    <property type="match status" value="1"/>
</dbReference>
<dbReference type="Gene3D" id="3.30.70.270">
    <property type="match status" value="1"/>
</dbReference>
<dbReference type="SMART" id="SM00343">
    <property type="entry name" value="ZnF_C2HC"/>
    <property type="match status" value="1"/>
</dbReference>
<dbReference type="SUPFAM" id="SSF56672">
    <property type="entry name" value="DNA/RNA polymerases"/>
    <property type="match status" value="1"/>
</dbReference>
<dbReference type="Gene3D" id="4.10.60.10">
    <property type="entry name" value="Zinc finger, CCHC-type"/>
    <property type="match status" value="1"/>
</dbReference>
<keyword evidence="3" id="KW-1185">Reference proteome</keyword>
<dbReference type="GeneID" id="140010630"/>
<evidence type="ECO:0000313" key="3">
    <source>
        <dbReference type="Proteomes" id="UP001652660"/>
    </source>
</evidence>
<dbReference type="InterPro" id="IPR043502">
    <property type="entry name" value="DNA/RNA_pol_sf"/>
</dbReference>
<keyword evidence="1" id="KW-0863">Zinc-finger</keyword>
<dbReference type="InterPro" id="IPR021109">
    <property type="entry name" value="Peptidase_aspartic_dom_sf"/>
</dbReference>
<gene>
    <name evidence="4" type="primary">LOC140010630</name>
</gene>
<dbReference type="Proteomes" id="UP001652660">
    <property type="component" value="Chromosome 7c"/>
</dbReference>
<dbReference type="PROSITE" id="PS50158">
    <property type="entry name" value="ZF_CCHC"/>
    <property type="match status" value="1"/>
</dbReference>
<dbReference type="InterPro" id="IPR043128">
    <property type="entry name" value="Rev_trsase/Diguanyl_cyclase"/>
</dbReference>
<dbReference type="PANTHER" id="PTHR35046">
    <property type="entry name" value="ZINC KNUCKLE (CCHC-TYPE) FAMILY PROTEIN"/>
    <property type="match status" value="1"/>
</dbReference>
<dbReference type="RefSeq" id="XP_071914036.1">
    <property type="nucleotide sequence ID" value="XM_072057935.1"/>
</dbReference>
<name>A0ABM4V3D0_COFAR</name>
<dbReference type="Gene3D" id="2.40.70.10">
    <property type="entry name" value="Acid Proteases"/>
    <property type="match status" value="1"/>
</dbReference>
<protein>
    <recommendedName>
        <fullName evidence="2">CCHC-type domain-containing protein</fullName>
    </recommendedName>
</protein>
<sequence length="564" mass="63519">MEQQHPTADYTLIFTVMKNKLRRISEQQIEELHSLFDELSKSLTRDSRSRSTSKALLETPKTRSRDIKCFKCQGFGHIQSQCPNQRVILITHNDEIVFDDDDCEEMPGLIKGDCLEEDSVEKDCSPTQGEVRCLVTRRVLTARVKEDEQLQRENLFYTRCKVGDKVCSLIIDSGSCTNVVSLLMVESLALPTTRYPHPYCLQWLSEDGEDCQRRKQKAVDPGKSSISTNVVELDKALLASIVALLQEFKNVFPDEIPDGLPPIRGIEHQIDLILGAPLPNKPAYRMGPEETKEAVNVITVKYRHLIPKLDDMLDELDGAGINVDESMIEAIKQWPTPTSVHEVRSFHGLAGFYQRFVKDFSTIATPLTAVTKKNDKFHWGEAQGQTFLTLKDKLTHAPILALPNFNKTFEIESDDFGVVADALSRRHSLLVVLDAKLLGFEMLKEIYAHDHNFGEVYASCINNPHGKYFLHNGFLFYVDKLCVPNSSIHDLLIQEAHSGGLMGYFGIVKTLAMLQEHFTGLRCVEMLNACVTFNVVDLSPLLDEEDSDLKANPSQEEGADVCTD</sequence>
<evidence type="ECO:0000313" key="4">
    <source>
        <dbReference type="RefSeq" id="XP_071914036.1"/>
    </source>
</evidence>
<dbReference type="InterPro" id="IPR036875">
    <property type="entry name" value="Znf_CCHC_sf"/>
</dbReference>
<accession>A0ABM4V3D0</accession>
<dbReference type="InterPro" id="IPR001878">
    <property type="entry name" value="Znf_CCHC"/>
</dbReference>
<keyword evidence="1" id="KW-0479">Metal-binding</keyword>
<evidence type="ECO:0000259" key="2">
    <source>
        <dbReference type="PROSITE" id="PS50158"/>
    </source>
</evidence>
<proteinExistence type="predicted"/>
<dbReference type="Pfam" id="PF00098">
    <property type="entry name" value="zf-CCHC"/>
    <property type="match status" value="1"/>
</dbReference>
<organism evidence="3 4">
    <name type="scientific">Coffea arabica</name>
    <name type="common">Arabian coffee</name>
    <dbReference type="NCBI Taxonomy" id="13443"/>
    <lineage>
        <taxon>Eukaryota</taxon>
        <taxon>Viridiplantae</taxon>
        <taxon>Streptophyta</taxon>
        <taxon>Embryophyta</taxon>
        <taxon>Tracheophyta</taxon>
        <taxon>Spermatophyta</taxon>
        <taxon>Magnoliopsida</taxon>
        <taxon>eudicotyledons</taxon>
        <taxon>Gunneridae</taxon>
        <taxon>Pentapetalae</taxon>
        <taxon>asterids</taxon>
        <taxon>lamiids</taxon>
        <taxon>Gentianales</taxon>
        <taxon>Rubiaceae</taxon>
        <taxon>Ixoroideae</taxon>
        <taxon>Gardenieae complex</taxon>
        <taxon>Bertiereae - Coffeeae clade</taxon>
        <taxon>Coffeeae</taxon>
        <taxon>Coffea</taxon>
    </lineage>
</organism>
<evidence type="ECO:0000256" key="1">
    <source>
        <dbReference type="PROSITE-ProRule" id="PRU00047"/>
    </source>
</evidence>
<dbReference type="PANTHER" id="PTHR35046:SF9">
    <property type="entry name" value="RNA-DIRECTED DNA POLYMERASE"/>
    <property type="match status" value="1"/>
</dbReference>
<feature type="domain" description="CCHC-type" evidence="2">
    <location>
        <begin position="68"/>
        <end position="84"/>
    </location>
</feature>
<keyword evidence="1" id="KW-0862">Zinc</keyword>